<evidence type="ECO:0000313" key="5">
    <source>
        <dbReference type="Proteomes" id="UP000236728"/>
    </source>
</evidence>
<feature type="domain" description="Luciferase-like" evidence="3">
    <location>
        <begin position="23"/>
        <end position="323"/>
    </location>
</feature>
<organism evidence="4 5">
    <name type="scientific">Bryocella elongata</name>
    <dbReference type="NCBI Taxonomy" id="863522"/>
    <lineage>
        <taxon>Bacteria</taxon>
        <taxon>Pseudomonadati</taxon>
        <taxon>Acidobacteriota</taxon>
        <taxon>Terriglobia</taxon>
        <taxon>Terriglobales</taxon>
        <taxon>Acidobacteriaceae</taxon>
        <taxon>Bryocella</taxon>
    </lineage>
</organism>
<dbReference type="InterPro" id="IPR019949">
    <property type="entry name" value="CmoO-like"/>
</dbReference>
<protein>
    <recommendedName>
        <fullName evidence="2">Luciferase-like monooxygenase</fullName>
    </recommendedName>
</protein>
<proteinExistence type="predicted"/>
<dbReference type="FunFam" id="3.20.20.30:FF:000002">
    <property type="entry name" value="LLM class flavin-dependent oxidoreductase"/>
    <property type="match status" value="1"/>
</dbReference>
<dbReference type="InterPro" id="IPR036661">
    <property type="entry name" value="Luciferase-like_sf"/>
</dbReference>
<name>A0A1H6BLH6_9BACT</name>
<dbReference type="GO" id="GO:0016705">
    <property type="term" value="F:oxidoreductase activity, acting on paired donors, with incorporation or reduction of molecular oxygen"/>
    <property type="evidence" value="ECO:0007669"/>
    <property type="project" value="InterPro"/>
</dbReference>
<gene>
    <name evidence="4" type="ORF">SAMN05421819_3796</name>
</gene>
<dbReference type="RefSeq" id="WP_235011706.1">
    <property type="nucleotide sequence ID" value="NZ_FNVA01000007.1"/>
</dbReference>
<dbReference type="Gene3D" id="3.20.20.30">
    <property type="entry name" value="Luciferase-like domain"/>
    <property type="match status" value="1"/>
</dbReference>
<dbReference type="PANTHER" id="PTHR30137:SF6">
    <property type="entry name" value="LUCIFERASE-LIKE MONOOXYGENASE"/>
    <property type="match status" value="1"/>
</dbReference>
<dbReference type="AlphaFoldDB" id="A0A1H6BLH6"/>
<dbReference type="InterPro" id="IPR050766">
    <property type="entry name" value="Bact_Lucif_Oxidored"/>
</dbReference>
<dbReference type="SUPFAM" id="SSF51679">
    <property type="entry name" value="Bacterial luciferase-like"/>
    <property type="match status" value="1"/>
</dbReference>
<reference evidence="4 5" key="1">
    <citation type="submission" date="2016-10" db="EMBL/GenBank/DDBJ databases">
        <authorList>
            <person name="de Groot N.N."/>
        </authorList>
    </citation>
    <scope>NUCLEOTIDE SEQUENCE [LARGE SCALE GENOMIC DNA]</scope>
    <source>
        <strain evidence="4 5">DSM 22489</strain>
    </source>
</reference>
<accession>A0A1H6BLH6</accession>
<dbReference type="Pfam" id="PF00296">
    <property type="entry name" value="Bac_luciferase"/>
    <property type="match status" value="1"/>
</dbReference>
<evidence type="ECO:0000259" key="3">
    <source>
        <dbReference type="Pfam" id="PF00296"/>
    </source>
</evidence>
<dbReference type="GO" id="GO:0005829">
    <property type="term" value="C:cytosol"/>
    <property type="evidence" value="ECO:0007669"/>
    <property type="project" value="TreeGrafter"/>
</dbReference>
<sequence length="355" mass="39062">MSASNNPAPLLRLSVLDQSPVPEGFTASDALANSLELAQHVDKLGFTRLWYSEHHAMDLLACTAPEILVGRAAAATERIRVGSGGIMLPHYSPLKVAEVFRTLHAMFPGRVDLGIGRAPGGGQLEAHALRRVRQGPAPDDFPQQLAELRAFLHPERFPRDHPFANIRVMPSAEGAPAVWLLGSSMWSSMTAAVEGLPYAYAHFFSSSQTRHAIEHYRSRFTPGPDGDAPKASIAIGTIVASTQEEADWHYSSTRLLMRRIRMNDRRPVATPEHAIRELAQVPSSPDTLVPFLSGPLDEPDGEFPRYVVGTPEKVRDQLLRIARELELDELIVNTVIHSHEARLKSYSLLAEAFGL</sequence>
<evidence type="ECO:0000256" key="2">
    <source>
        <dbReference type="ARBA" id="ARBA00074555"/>
    </source>
</evidence>
<keyword evidence="5" id="KW-1185">Reference proteome</keyword>
<evidence type="ECO:0000256" key="1">
    <source>
        <dbReference type="ARBA" id="ARBA00007789"/>
    </source>
</evidence>
<evidence type="ECO:0000313" key="4">
    <source>
        <dbReference type="EMBL" id="SEG61295.1"/>
    </source>
</evidence>
<dbReference type="NCBIfam" id="TIGR03558">
    <property type="entry name" value="oxido_grp_1"/>
    <property type="match status" value="1"/>
</dbReference>
<dbReference type="PANTHER" id="PTHR30137">
    <property type="entry name" value="LUCIFERASE-LIKE MONOOXYGENASE"/>
    <property type="match status" value="1"/>
</dbReference>
<comment type="similarity">
    <text evidence="1">To bacterial alkanal monooxygenase alpha and beta chains.</text>
</comment>
<dbReference type="InterPro" id="IPR011251">
    <property type="entry name" value="Luciferase-like_dom"/>
</dbReference>
<dbReference type="Proteomes" id="UP000236728">
    <property type="component" value="Unassembled WGS sequence"/>
</dbReference>
<dbReference type="EMBL" id="FNVA01000007">
    <property type="protein sequence ID" value="SEG61295.1"/>
    <property type="molecule type" value="Genomic_DNA"/>
</dbReference>